<dbReference type="GO" id="GO:0032993">
    <property type="term" value="C:protein-DNA complex"/>
    <property type="evidence" value="ECO:0007669"/>
    <property type="project" value="TreeGrafter"/>
</dbReference>
<organism evidence="6 7">
    <name type="scientific">Endobacter medicaginis</name>
    <dbReference type="NCBI Taxonomy" id="1181271"/>
    <lineage>
        <taxon>Bacteria</taxon>
        <taxon>Pseudomonadati</taxon>
        <taxon>Pseudomonadota</taxon>
        <taxon>Alphaproteobacteria</taxon>
        <taxon>Acetobacterales</taxon>
        <taxon>Acetobacteraceae</taxon>
        <taxon>Endobacter</taxon>
    </lineage>
</organism>
<dbReference type="Pfam" id="PF03466">
    <property type="entry name" value="LysR_substrate"/>
    <property type="match status" value="1"/>
</dbReference>
<dbReference type="InterPro" id="IPR036388">
    <property type="entry name" value="WH-like_DNA-bd_sf"/>
</dbReference>
<evidence type="ECO:0000259" key="5">
    <source>
        <dbReference type="PROSITE" id="PS50931"/>
    </source>
</evidence>
<evidence type="ECO:0000256" key="4">
    <source>
        <dbReference type="ARBA" id="ARBA00023163"/>
    </source>
</evidence>
<dbReference type="GO" id="GO:0003700">
    <property type="term" value="F:DNA-binding transcription factor activity"/>
    <property type="evidence" value="ECO:0007669"/>
    <property type="project" value="InterPro"/>
</dbReference>
<comment type="similarity">
    <text evidence="1">Belongs to the LysR transcriptional regulatory family.</text>
</comment>
<evidence type="ECO:0000256" key="1">
    <source>
        <dbReference type="ARBA" id="ARBA00009437"/>
    </source>
</evidence>
<dbReference type="Gene3D" id="1.10.10.10">
    <property type="entry name" value="Winged helix-like DNA-binding domain superfamily/Winged helix DNA-binding domain"/>
    <property type="match status" value="1"/>
</dbReference>
<dbReference type="RefSeq" id="WP_246330323.1">
    <property type="nucleotide sequence ID" value="NZ_JABXXQ010000012.1"/>
</dbReference>
<evidence type="ECO:0000313" key="6">
    <source>
        <dbReference type="EMBL" id="MBB3175285.1"/>
    </source>
</evidence>
<dbReference type="SUPFAM" id="SSF53850">
    <property type="entry name" value="Periplasmic binding protein-like II"/>
    <property type="match status" value="1"/>
</dbReference>
<keyword evidence="2" id="KW-0805">Transcription regulation</keyword>
<dbReference type="InterPro" id="IPR005119">
    <property type="entry name" value="LysR_subst-bd"/>
</dbReference>
<name>A0A839V342_9PROT</name>
<reference evidence="6 7" key="1">
    <citation type="submission" date="2020-08" db="EMBL/GenBank/DDBJ databases">
        <title>Genomic Encyclopedia of Type Strains, Phase III (KMG-III): the genomes of soil and plant-associated and newly described type strains.</title>
        <authorList>
            <person name="Whitman W."/>
        </authorList>
    </citation>
    <scope>NUCLEOTIDE SEQUENCE [LARGE SCALE GENOMIC DNA]</scope>
    <source>
        <strain evidence="6 7">CECT 8088</strain>
    </source>
</reference>
<proteinExistence type="inferred from homology"/>
<accession>A0A839V342</accession>
<dbReference type="PANTHER" id="PTHR30346">
    <property type="entry name" value="TRANSCRIPTIONAL DUAL REGULATOR HCAR-RELATED"/>
    <property type="match status" value="1"/>
</dbReference>
<dbReference type="EMBL" id="JACHXV010000024">
    <property type="protein sequence ID" value="MBB3175285.1"/>
    <property type="molecule type" value="Genomic_DNA"/>
</dbReference>
<keyword evidence="7" id="KW-1185">Reference proteome</keyword>
<keyword evidence="4" id="KW-0804">Transcription</keyword>
<dbReference type="InterPro" id="IPR000847">
    <property type="entry name" value="LysR_HTH_N"/>
</dbReference>
<dbReference type="PANTHER" id="PTHR30346:SF0">
    <property type="entry name" value="HCA OPERON TRANSCRIPTIONAL ACTIVATOR HCAR"/>
    <property type="match status" value="1"/>
</dbReference>
<dbReference type="CDD" id="cd08414">
    <property type="entry name" value="PBP2_LTTR_aromatics_like"/>
    <property type="match status" value="1"/>
</dbReference>
<dbReference type="Proteomes" id="UP000557688">
    <property type="component" value="Unassembled WGS sequence"/>
</dbReference>
<evidence type="ECO:0000256" key="2">
    <source>
        <dbReference type="ARBA" id="ARBA00023015"/>
    </source>
</evidence>
<feature type="domain" description="HTH lysR-type" evidence="5">
    <location>
        <begin position="28"/>
        <end position="78"/>
    </location>
</feature>
<gene>
    <name evidence="6" type="ORF">FHR90_003139</name>
</gene>
<dbReference type="Gene3D" id="3.40.190.10">
    <property type="entry name" value="Periplasmic binding protein-like II"/>
    <property type="match status" value="2"/>
</dbReference>
<comment type="caution">
    <text evidence="6">The sequence shown here is derived from an EMBL/GenBank/DDBJ whole genome shotgun (WGS) entry which is preliminary data.</text>
</comment>
<dbReference type="PROSITE" id="PS50931">
    <property type="entry name" value="HTH_LYSR"/>
    <property type="match status" value="1"/>
</dbReference>
<dbReference type="Pfam" id="PF00126">
    <property type="entry name" value="HTH_1"/>
    <property type="match status" value="1"/>
</dbReference>
<dbReference type="GO" id="GO:0003677">
    <property type="term" value="F:DNA binding"/>
    <property type="evidence" value="ECO:0007669"/>
    <property type="project" value="UniProtKB-KW"/>
</dbReference>
<dbReference type="InterPro" id="IPR036390">
    <property type="entry name" value="WH_DNA-bd_sf"/>
</dbReference>
<evidence type="ECO:0000313" key="7">
    <source>
        <dbReference type="Proteomes" id="UP000557688"/>
    </source>
</evidence>
<protein>
    <submittedName>
        <fullName evidence="6">DNA-binding transcriptional LysR family regulator</fullName>
    </submittedName>
</protein>
<dbReference type="AlphaFoldDB" id="A0A839V342"/>
<sequence>MAALKNEMAAADGVPILSLKAVLQYLPYVLVAAEKSSFRQAAIELDVWESTVSRGIRDLEDKVGVALFIRHPGGVRLTNAGQKFLKHARVAMDRIEYALKDAGAAGRGEVGAVRIGIFSSLASGFLADLLQAYQADNPFVHLDFAEGDPAEHIASVQHHRMDVAFLAGSPAACGCEARSLWNERVFAVVPQAHRLARCREIGWDDLRDERFIVSHANPGPEVHNYLVKHVADLSHHPVVERCGVGRDNLMKLVALGRGLTLISEAATSVAFPGVAYRPIKGERLPFSAIWSVSNDNPAFRRLLSMARRLSKRAADDGPQNGATVSP</sequence>
<evidence type="ECO:0000256" key="3">
    <source>
        <dbReference type="ARBA" id="ARBA00023125"/>
    </source>
</evidence>
<keyword evidence="3 6" id="KW-0238">DNA-binding</keyword>
<dbReference type="SUPFAM" id="SSF46785">
    <property type="entry name" value="Winged helix' DNA-binding domain"/>
    <property type="match status" value="1"/>
</dbReference>